<accession>A0AAW9RB35</accession>
<dbReference type="GO" id="GO:0005524">
    <property type="term" value="F:ATP binding"/>
    <property type="evidence" value="ECO:0007669"/>
    <property type="project" value="UniProtKB-KW"/>
</dbReference>
<name>A0AAW9RB35_9HYPH</name>
<comment type="subunit">
    <text evidence="7">The complex is composed of two ATP-binding proteins (PotA), two transmembrane proteins (PotB and PotC) and a solute-binding protein (PotD).</text>
</comment>
<dbReference type="SMART" id="SM00382">
    <property type="entry name" value="AAA"/>
    <property type="match status" value="1"/>
</dbReference>
<dbReference type="InterPro" id="IPR017871">
    <property type="entry name" value="ABC_transporter-like_CS"/>
</dbReference>
<proteinExistence type="inferred from homology"/>
<dbReference type="FunFam" id="3.40.50.300:FF:000133">
    <property type="entry name" value="Spermidine/putrescine import ATP-binding protein PotA"/>
    <property type="match status" value="1"/>
</dbReference>
<dbReference type="InterPro" id="IPR027417">
    <property type="entry name" value="P-loop_NTPase"/>
</dbReference>
<dbReference type="InterPro" id="IPR003593">
    <property type="entry name" value="AAA+_ATPase"/>
</dbReference>
<dbReference type="InterPro" id="IPR013611">
    <property type="entry name" value="Transp-assoc_OB_typ2"/>
</dbReference>
<evidence type="ECO:0000256" key="6">
    <source>
        <dbReference type="ARBA" id="ARBA00023136"/>
    </source>
</evidence>
<dbReference type="RefSeq" id="WP_340328375.1">
    <property type="nucleotide sequence ID" value="NZ_JAZHOF010000002.1"/>
</dbReference>
<dbReference type="Gene3D" id="3.40.50.300">
    <property type="entry name" value="P-loop containing nucleotide triphosphate hydrolases"/>
    <property type="match status" value="1"/>
</dbReference>
<dbReference type="SUPFAM" id="SSF52540">
    <property type="entry name" value="P-loop containing nucleoside triphosphate hydrolases"/>
    <property type="match status" value="1"/>
</dbReference>
<dbReference type="GO" id="GO:0015847">
    <property type="term" value="P:putrescine transport"/>
    <property type="evidence" value="ECO:0007669"/>
    <property type="project" value="UniProtKB-ARBA"/>
</dbReference>
<keyword evidence="10" id="KW-1185">Reference proteome</keyword>
<keyword evidence="5 7" id="KW-1278">Translocase</keyword>
<dbReference type="Gene3D" id="2.40.50.100">
    <property type="match status" value="1"/>
</dbReference>
<evidence type="ECO:0000256" key="2">
    <source>
        <dbReference type="ARBA" id="ARBA00022475"/>
    </source>
</evidence>
<gene>
    <name evidence="7" type="primary">potA</name>
    <name evidence="9" type="ORF">V3328_04035</name>
</gene>
<organism evidence="9 10">
    <name type="scientific">Microbaculum marinum</name>
    <dbReference type="NCBI Taxonomy" id="1764581"/>
    <lineage>
        <taxon>Bacteria</taxon>
        <taxon>Pseudomonadati</taxon>
        <taxon>Pseudomonadota</taxon>
        <taxon>Alphaproteobacteria</taxon>
        <taxon>Hyphomicrobiales</taxon>
        <taxon>Tepidamorphaceae</taxon>
        <taxon>Microbaculum</taxon>
    </lineage>
</organism>
<protein>
    <recommendedName>
        <fullName evidence="7">Spermidine/putrescine import ATP-binding protein PotA</fullName>
        <ecNumber evidence="7">7.6.2.11</ecNumber>
    </recommendedName>
</protein>
<evidence type="ECO:0000256" key="4">
    <source>
        <dbReference type="ARBA" id="ARBA00022840"/>
    </source>
</evidence>
<comment type="function">
    <text evidence="7">Part of the ABC transporter complex PotABCD involved in spermidine/putrescine import. Responsible for energy coupling to the transport system.</text>
</comment>
<evidence type="ECO:0000313" key="9">
    <source>
        <dbReference type="EMBL" id="MEJ8570627.1"/>
    </source>
</evidence>
<evidence type="ECO:0000256" key="1">
    <source>
        <dbReference type="ARBA" id="ARBA00022448"/>
    </source>
</evidence>
<dbReference type="NCBIfam" id="TIGR01187">
    <property type="entry name" value="potA"/>
    <property type="match status" value="1"/>
</dbReference>
<comment type="similarity">
    <text evidence="7">Belongs to the ABC transporter superfamily. Spermidine/putrescine importer (TC 3.A.1.11.1) family.</text>
</comment>
<keyword evidence="3 7" id="KW-0547">Nucleotide-binding</keyword>
<dbReference type="GO" id="GO:0015417">
    <property type="term" value="F:ABC-type polyamine transporter activity"/>
    <property type="evidence" value="ECO:0007669"/>
    <property type="project" value="UniProtKB-EC"/>
</dbReference>
<evidence type="ECO:0000256" key="7">
    <source>
        <dbReference type="RuleBase" id="RU364083"/>
    </source>
</evidence>
<dbReference type="Pfam" id="PF08402">
    <property type="entry name" value="TOBE_2"/>
    <property type="match status" value="1"/>
</dbReference>
<keyword evidence="4 7" id="KW-0067">ATP-binding</keyword>
<dbReference type="InterPro" id="IPR003439">
    <property type="entry name" value="ABC_transporter-like_ATP-bd"/>
</dbReference>
<comment type="catalytic activity">
    <reaction evidence="7">
        <text>ATP + H2O + polyamine-[polyamine-binding protein]Side 1 = ADP + phosphate + polyamineSide 2 + [polyamine-binding protein]Side 1.</text>
        <dbReference type="EC" id="7.6.2.11"/>
    </reaction>
</comment>
<dbReference type="InterPro" id="IPR050093">
    <property type="entry name" value="ABC_SmlMolc_Importer"/>
</dbReference>
<reference evidence="9 10" key="1">
    <citation type="submission" date="2024-02" db="EMBL/GenBank/DDBJ databases">
        <title>Genome analysis and characterization of Microbaculum marinisediminis sp. nov., isolated from marine sediment.</title>
        <authorList>
            <person name="Du Z.-J."/>
            <person name="Ye Y.-Q."/>
            <person name="Zhang Z.-R."/>
            <person name="Yuan S.-M."/>
            <person name="Zhang X.-Y."/>
        </authorList>
    </citation>
    <scope>NUCLEOTIDE SEQUENCE [LARGE SCALE GENOMIC DNA]</scope>
    <source>
        <strain evidence="9 10">SDUM1044001</strain>
    </source>
</reference>
<dbReference type="SUPFAM" id="SSF50331">
    <property type="entry name" value="MOP-like"/>
    <property type="match status" value="1"/>
</dbReference>
<sequence length="363" mass="39233">MGHVEISGVSKRYGDVTALDNVSLSLENGEFFGLLGPSGSGKTTLLRSIAGFVHPDAGRILIDDEDVSRIPTHRRDIGMVFQNYALFPHMSVFENIAFALSVRRHGKAETAERVEAMLRLVQLTGYGGRRPDQLSGGQQQRVALARALVSRPRVLLLDEPLGALDKALRQQMQVELRQIQQEVGITTILVTHDQEEALTLSDRIAIFREGEVVQSGAPDRIYERPRTAFAAEFLGATNFLTGVPSAQEGAVGRIALADGQTIATLDPLPAGPRSSGSVTVTVRPEKFSIHLGARPDFGGATPVNCIRGTIARQIYLGASITYGVSAGGVELVVFEQNREAVLHPPGTEVWLSWNAAHSIVLED</sequence>
<feature type="domain" description="ABC transporter" evidence="8">
    <location>
        <begin position="4"/>
        <end position="234"/>
    </location>
</feature>
<dbReference type="GO" id="GO:0016887">
    <property type="term" value="F:ATP hydrolysis activity"/>
    <property type="evidence" value="ECO:0007669"/>
    <property type="project" value="InterPro"/>
</dbReference>
<evidence type="ECO:0000256" key="5">
    <source>
        <dbReference type="ARBA" id="ARBA00022967"/>
    </source>
</evidence>
<dbReference type="Proteomes" id="UP001378188">
    <property type="component" value="Unassembled WGS sequence"/>
</dbReference>
<dbReference type="AlphaFoldDB" id="A0AAW9RB35"/>
<keyword evidence="1 7" id="KW-0813">Transport</keyword>
<dbReference type="GO" id="GO:0043190">
    <property type="term" value="C:ATP-binding cassette (ABC) transporter complex"/>
    <property type="evidence" value="ECO:0007669"/>
    <property type="project" value="InterPro"/>
</dbReference>
<comment type="caution">
    <text evidence="9">The sequence shown here is derived from an EMBL/GenBank/DDBJ whole genome shotgun (WGS) entry which is preliminary data.</text>
</comment>
<dbReference type="Pfam" id="PF00005">
    <property type="entry name" value="ABC_tran"/>
    <property type="match status" value="1"/>
</dbReference>
<dbReference type="PROSITE" id="PS00211">
    <property type="entry name" value="ABC_TRANSPORTER_1"/>
    <property type="match status" value="1"/>
</dbReference>
<evidence type="ECO:0000256" key="3">
    <source>
        <dbReference type="ARBA" id="ARBA00022741"/>
    </source>
</evidence>
<dbReference type="PROSITE" id="PS50893">
    <property type="entry name" value="ABC_TRANSPORTER_2"/>
    <property type="match status" value="1"/>
</dbReference>
<dbReference type="InterPro" id="IPR008995">
    <property type="entry name" value="Mo/tungstate-bd_C_term_dom"/>
</dbReference>
<dbReference type="EC" id="7.6.2.11" evidence="7"/>
<dbReference type="PANTHER" id="PTHR42781">
    <property type="entry name" value="SPERMIDINE/PUTRESCINE IMPORT ATP-BINDING PROTEIN POTA"/>
    <property type="match status" value="1"/>
</dbReference>
<keyword evidence="2 7" id="KW-1003">Cell membrane</keyword>
<keyword evidence="6 7" id="KW-0472">Membrane</keyword>
<evidence type="ECO:0000313" key="10">
    <source>
        <dbReference type="Proteomes" id="UP001378188"/>
    </source>
</evidence>
<dbReference type="PANTHER" id="PTHR42781:SF4">
    <property type="entry name" value="SPERMIDINE_PUTRESCINE IMPORT ATP-BINDING PROTEIN POTA"/>
    <property type="match status" value="1"/>
</dbReference>
<evidence type="ECO:0000259" key="8">
    <source>
        <dbReference type="PROSITE" id="PS50893"/>
    </source>
</evidence>
<dbReference type="EMBL" id="JAZHOF010000002">
    <property type="protein sequence ID" value="MEJ8570627.1"/>
    <property type="molecule type" value="Genomic_DNA"/>
</dbReference>
<dbReference type="InterPro" id="IPR005893">
    <property type="entry name" value="PotA-like"/>
</dbReference>